<organism evidence="1">
    <name type="scientific">Culex pipiens</name>
    <name type="common">House mosquito</name>
    <dbReference type="NCBI Taxonomy" id="7175"/>
    <lineage>
        <taxon>Eukaryota</taxon>
        <taxon>Metazoa</taxon>
        <taxon>Ecdysozoa</taxon>
        <taxon>Arthropoda</taxon>
        <taxon>Hexapoda</taxon>
        <taxon>Insecta</taxon>
        <taxon>Pterygota</taxon>
        <taxon>Neoptera</taxon>
        <taxon>Endopterygota</taxon>
        <taxon>Diptera</taxon>
        <taxon>Nematocera</taxon>
        <taxon>Culicoidea</taxon>
        <taxon>Culicidae</taxon>
        <taxon>Culicinae</taxon>
        <taxon>Culicini</taxon>
        <taxon>Culex</taxon>
        <taxon>Culex</taxon>
    </lineage>
</organism>
<evidence type="ECO:0000313" key="1">
    <source>
        <dbReference type="EMBL" id="CAG6455423.1"/>
    </source>
</evidence>
<accession>A0A8D8AE78</accession>
<name>A0A8D8AE78_CULPI</name>
<sequence length="123" mass="13920">MVTSKWEQFSVMNSTDLSVIGQVIITSSFSCGIRSKMLTNSSSTAFNTKSSSFSKLGHRRTNSMSFFVGMWQHPISSSFNVFSLLEILMAFWCTRLFQSFRHRSDFHPAAKISDQLCSLQSLI</sequence>
<dbReference type="AlphaFoldDB" id="A0A8D8AE78"/>
<dbReference type="PROSITE" id="PS51257">
    <property type="entry name" value="PROKAR_LIPOPROTEIN"/>
    <property type="match status" value="1"/>
</dbReference>
<protein>
    <submittedName>
        <fullName evidence="1">(northern house mosquito) hypothetical protein</fullName>
    </submittedName>
</protein>
<dbReference type="EMBL" id="HBUE01028459">
    <property type="protein sequence ID" value="CAG6455422.1"/>
    <property type="molecule type" value="Transcribed_RNA"/>
</dbReference>
<dbReference type="EMBL" id="HBUE01028461">
    <property type="protein sequence ID" value="CAG6455423.1"/>
    <property type="molecule type" value="Transcribed_RNA"/>
</dbReference>
<reference evidence="1" key="1">
    <citation type="submission" date="2021-05" db="EMBL/GenBank/DDBJ databases">
        <authorList>
            <person name="Alioto T."/>
            <person name="Alioto T."/>
            <person name="Gomez Garrido J."/>
        </authorList>
    </citation>
    <scope>NUCLEOTIDE SEQUENCE</scope>
</reference>
<proteinExistence type="predicted"/>